<dbReference type="GO" id="GO:0005634">
    <property type="term" value="C:nucleus"/>
    <property type="evidence" value="ECO:0007669"/>
    <property type="project" value="TreeGrafter"/>
</dbReference>
<protein>
    <recommendedName>
        <fullName evidence="3">Ubiquitin-conjugating enzyme E2-binding protein</fullName>
    </recommendedName>
</protein>
<dbReference type="PANTHER" id="PTHR31531">
    <property type="entry name" value="E3 UBIQUITIN-PROTEIN LIGASE E3D FAMILY MEMBER"/>
    <property type="match status" value="1"/>
</dbReference>
<dbReference type="GO" id="GO:0031624">
    <property type="term" value="F:ubiquitin conjugating enzyme binding"/>
    <property type="evidence" value="ECO:0007669"/>
    <property type="project" value="TreeGrafter"/>
</dbReference>
<dbReference type="GO" id="GO:0030332">
    <property type="term" value="F:cyclin binding"/>
    <property type="evidence" value="ECO:0007669"/>
    <property type="project" value="TreeGrafter"/>
</dbReference>
<name>A0A9Q8L568_PASFU</name>
<sequence length="414" mass="44662">MTIHLYAEHLVNIRTLSIQASLSTVSNTATRATLSADGSALTLAHEGEVATINLPVAVPGGHNDATLTIPAAPTNDLSFRVSLQDKSAGNGLLAHANHESGIVVPWSAPSMTAASAIACQSCNTEIVSQGQVKVWKDLPSENWAEMMDFWHCHRPDVPHDRDRKTPIKGYSADSKLTIQSGVGMVDPTDFVFMPEDCSNLKTSPSPGTHSADEYLTCSTCNTAIGHVHSSTGGYKLRKAYLSVSTAPGAPFTSYDPEKWLACRLLSSMDSQGVRKFIIQSHHHDEPALKAWIFTPDIDVSSSAAQSPRPLRALKVLWMKCTASSAPTSALNRQTLSEGELELHETEMNLLWKVLVKSSMLFPEGGRKFQDWNVALLHRFTSADVGLEETGAGAPATLPQVPDLQNKKALSALTT</sequence>
<organism evidence="1 2">
    <name type="scientific">Passalora fulva</name>
    <name type="common">Tomato leaf mold</name>
    <name type="synonym">Cladosporium fulvum</name>
    <dbReference type="NCBI Taxonomy" id="5499"/>
    <lineage>
        <taxon>Eukaryota</taxon>
        <taxon>Fungi</taxon>
        <taxon>Dikarya</taxon>
        <taxon>Ascomycota</taxon>
        <taxon>Pezizomycotina</taxon>
        <taxon>Dothideomycetes</taxon>
        <taxon>Dothideomycetidae</taxon>
        <taxon>Mycosphaerellales</taxon>
        <taxon>Mycosphaerellaceae</taxon>
        <taxon>Fulvia</taxon>
    </lineage>
</organism>
<dbReference type="GO" id="GO:0005829">
    <property type="term" value="C:cytosol"/>
    <property type="evidence" value="ECO:0007669"/>
    <property type="project" value="TreeGrafter"/>
</dbReference>
<dbReference type="RefSeq" id="XP_047755428.1">
    <property type="nucleotide sequence ID" value="XM_047900894.1"/>
</dbReference>
<dbReference type="Pfam" id="PF09814">
    <property type="entry name" value="HECT_2"/>
    <property type="match status" value="1"/>
</dbReference>
<dbReference type="Proteomes" id="UP000756132">
    <property type="component" value="Chromosome 1"/>
</dbReference>
<dbReference type="GeneID" id="71981624"/>
<dbReference type="EMBL" id="CP090163">
    <property type="protein sequence ID" value="UJO11062.1"/>
    <property type="molecule type" value="Genomic_DNA"/>
</dbReference>
<dbReference type="GO" id="GO:0061630">
    <property type="term" value="F:ubiquitin protein ligase activity"/>
    <property type="evidence" value="ECO:0007669"/>
    <property type="project" value="TreeGrafter"/>
</dbReference>
<evidence type="ECO:0000313" key="1">
    <source>
        <dbReference type="EMBL" id="UJO11062.1"/>
    </source>
</evidence>
<evidence type="ECO:0008006" key="3">
    <source>
        <dbReference type="Google" id="ProtNLM"/>
    </source>
</evidence>
<dbReference type="AlphaFoldDB" id="A0A9Q8L568"/>
<proteinExistence type="predicted"/>
<dbReference type="OrthoDB" id="386949at2759"/>
<dbReference type="GO" id="GO:0043161">
    <property type="term" value="P:proteasome-mediated ubiquitin-dependent protein catabolic process"/>
    <property type="evidence" value="ECO:0007669"/>
    <property type="project" value="TreeGrafter"/>
</dbReference>
<dbReference type="PANTHER" id="PTHR31531:SF2">
    <property type="entry name" value="E3 UBIQUITIN-PROTEIN LIGASE E3D"/>
    <property type="match status" value="1"/>
</dbReference>
<keyword evidence="2" id="KW-1185">Reference proteome</keyword>
<reference evidence="1" key="2">
    <citation type="journal article" date="2022" name="Microb. Genom.">
        <title>A chromosome-scale genome assembly of the tomato pathogen Cladosporium fulvum reveals a compartmentalized genome architecture and the presence of a dispensable chromosome.</title>
        <authorList>
            <person name="Zaccaron A.Z."/>
            <person name="Chen L.H."/>
            <person name="Samaras A."/>
            <person name="Stergiopoulos I."/>
        </authorList>
    </citation>
    <scope>NUCLEOTIDE SEQUENCE</scope>
    <source>
        <strain evidence="1">Race5_Kim</strain>
    </source>
</reference>
<dbReference type="GO" id="GO:0000209">
    <property type="term" value="P:protein polyubiquitination"/>
    <property type="evidence" value="ECO:0007669"/>
    <property type="project" value="TreeGrafter"/>
</dbReference>
<dbReference type="GO" id="GO:0000151">
    <property type="term" value="C:ubiquitin ligase complex"/>
    <property type="evidence" value="ECO:0007669"/>
    <property type="project" value="TreeGrafter"/>
</dbReference>
<dbReference type="GO" id="GO:0006513">
    <property type="term" value="P:protein monoubiquitination"/>
    <property type="evidence" value="ECO:0007669"/>
    <property type="project" value="TreeGrafter"/>
</dbReference>
<evidence type="ECO:0000313" key="2">
    <source>
        <dbReference type="Proteomes" id="UP000756132"/>
    </source>
</evidence>
<dbReference type="InterPro" id="IPR019193">
    <property type="entry name" value="UBQ-conj_enz_E2-bd_prot"/>
</dbReference>
<accession>A0A9Q8L568</accession>
<dbReference type="GO" id="GO:0051865">
    <property type="term" value="P:protein autoubiquitination"/>
    <property type="evidence" value="ECO:0007669"/>
    <property type="project" value="TreeGrafter"/>
</dbReference>
<reference evidence="1" key="1">
    <citation type="submission" date="2021-12" db="EMBL/GenBank/DDBJ databases">
        <authorList>
            <person name="Zaccaron A."/>
            <person name="Stergiopoulos I."/>
        </authorList>
    </citation>
    <scope>NUCLEOTIDE SEQUENCE</scope>
    <source>
        <strain evidence="1">Race5_Kim</strain>
    </source>
</reference>
<dbReference type="KEGG" id="ffu:CLAFUR5_01746"/>
<gene>
    <name evidence="1" type="ORF">CLAFUR5_01746</name>
</gene>